<protein>
    <submittedName>
        <fullName evidence="1">Uncharacterized protein</fullName>
    </submittedName>
</protein>
<organism evidence="1">
    <name type="scientific">Arundo donax</name>
    <name type="common">Giant reed</name>
    <name type="synonym">Donax arundinaceus</name>
    <dbReference type="NCBI Taxonomy" id="35708"/>
    <lineage>
        <taxon>Eukaryota</taxon>
        <taxon>Viridiplantae</taxon>
        <taxon>Streptophyta</taxon>
        <taxon>Embryophyta</taxon>
        <taxon>Tracheophyta</taxon>
        <taxon>Spermatophyta</taxon>
        <taxon>Magnoliopsida</taxon>
        <taxon>Liliopsida</taxon>
        <taxon>Poales</taxon>
        <taxon>Poaceae</taxon>
        <taxon>PACMAD clade</taxon>
        <taxon>Arundinoideae</taxon>
        <taxon>Arundineae</taxon>
        <taxon>Arundo</taxon>
    </lineage>
</organism>
<name>A0A0A9CAA0_ARUDO</name>
<reference evidence="1" key="2">
    <citation type="journal article" date="2015" name="Data Brief">
        <title>Shoot transcriptome of the giant reed, Arundo donax.</title>
        <authorList>
            <person name="Barrero R.A."/>
            <person name="Guerrero F.D."/>
            <person name="Moolhuijzen P."/>
            <person name="Goolsby J.A."/>
            <person name="Tidwell J."/>
            <person name="Bellgard S.E."/>
            <person name="Bellgard M.I."/>
        </authorList>
    </citation>
    <scope>NUCLEOTIDE SEQUENCE</scope>
    <source>
        <tissue evidence="1">Shoot tissue taken approximately 20 cm above the soil surface</tissue>
    </source>
</reference>
<dbReference type="AlphaFoldDB" id="A0A0A9CAA0"/>
<sequence>MNAPIKEISGKGRVYVDGCTALETELILKTKSQTP</sequence>
<dbReference type="EMBL" id="GBRH01229458">
    <property type="protein sequence ID" value="JAD68437.1"/>
    <property type="molecule type" value="Transcribed_RNA"/>
</dbReference>
<reference evidence="1" key="1">
    <citation type="submission" date="2014-09" db="EMBL/GenBank/DDBJ databases">
        <authorList>
            <person name="Magalhaes I.L.F."/>
            <person name="Oliveira U."/>
            <person name="Santos F.R."/>
            <person name="Vidigal T.H.D.A."/>
            <person name="Brescovit A.D."/>
            <person name="Santos A.J."/>
        </authorList>
    </citation>
    <scope>NUCLEOTIDE SEQUENCE</scope>
    <source>
        <tissue evidence="1">Shoot tissue taken approximately 20 cm above the soil surface</tissue>
    </source>
</reference>
<accession>A0A0A9CAA0</accession>
<evidence type="ECO:0000313" key="1">
    <source>
        <dbReference type="EMBL" id="JAD68437.1"/>
    </source>
</evidence>
<proteinExistence type="predicted"/>